<dbReference type="EMBL" id="VIWT01000001">
    <property type="protein sequence ID" value="TWF98818.1"/>
    <property type="molecule type" value="Genomic_DNA"/>
</dbReference>
<dbReference type="AlphaFoldDB" id="A0A561UHI0"/>
<keyword evidence="4" id="KW-1185">Reference proteome</keyword>
<keyword evidence="2" id="KW-1133">Transmembrane helix</keyword>
<dbReference type="Proteomes" id="UP000317940">
    <property type="component" value="Unassembled WGS sequence"/>
</dbReference>
<proteinExistence type="predicted"/>
<feature type="region of interest" description="Disordered" evidence="1">
    <location>
        <begin position="1"/>
        <end position="23"/>
    </location>
</feature>
<feature type="transmembrane region" description="Helical" evidence="2">
    <location>
        <begin position="27"/>
        <end position="46"/>
    </location>
</feature>
<reference evidence="3 4" key="1">
    <citation type="submission" date="2019-06" db="EMBL/GenBank/DDBJ databases">
        <title>Sequencing the genomes of 1000 actinobacteria strains.</title>
        <authorList>
            <person name="Klenk H.-P."/>
        </authorList>
    </citation>
    <scope>NUCLEOTIDE SEQUENCE [LARGE SCALE GENOMIC DNA]</scope>
    <source>
        <strain evidence="3 4">DSM 44826</strain>
    </source>
</reference>
<sequence>MGEPARHTEGPRDAGHDRRPVRRGRRATALLTGLLALAGVATVPGATPAPAASSDYPAGVTITSVVQNSAAANGTVQVSGTLTNTGSSALKAPSVGLAVGRGAKALSFRGDIGSMLGRGDPSSQDGSQLGAPVKQLPDLAPGASTPFDLPAVQLGDLKLQGGNGVYELAVDVEAGTADDDSPHTVGISRTVLPYFPTPGDTQKVQTATLWPLTHAPELVPQTGQDNDEPVLRDDSLVTELGPNGRLGQLVKLGKEMPGLTWVVDPDLLDAALAMTKPYRVLAPGHHNGDPAQDGNTVAGTGTAVATEWLNQLRQAVAQPQNTVLALPYGDPDLASIAHNGGQLANLDSLLNTAKTAGGVTAEGRLSVDVHNDVAWPYQGYADPATIQVTQRLGATKVLLNGASVPDAKSLPYTPDAARPLGNGQTALVADPTIASLFQDDLKSPDRQTQAEQRFLGETLGMVQQAPSNQRTLLVMPPRDLTADTAKVIKASLAAAQNGGWLNQVPFDTVANAPADPRAGTTVAGPDAYPGDLRGSELPAGVFDQLNQVQQNEDKLLRIVTKPLRVIGPFSSALERSLSTQWRGTVPAGVAYRANVQGYLDQLVDAVLIPKKSKTITLAGDSGVLQVSVRNGLQQPVTNLELRLTSAQPNRLKVTNRQSITLDPAQSTSARFQAQALGNGAVVVTAQLFTVGPDGAQPYSAQQQFTVQVTSVPSGVWWVVGAGALLVLAAGLRIFLQRRKRGDEPPEDPDAPLTDPEGPEGAEADQEQDEEAEGDWYGRPDDPSPPSGQGHPQRQAAAHP</sequence>
<evidence type="ECO:0000313" key="3">
    <source>
        <dbReference type="EMBL" id="TWF98818.1"/>
    </source>
</evidence>
<evidence type="ECO:0000313" key="4">
    <source>
        <dbReference type="Proteomes" id="UP000317940"/>
    </source>
</evidence>
<feature type="compositionally biased region" description="Acidic residues" evidence="1">
    <location>
        <begin position="756"/>
        <end position="773"/>
    </location>
</feature>
<dbReference type="RefSeq" id="WP_145905184.1">
    <property type="nucleotide sequence ID" value="NZ_BAAAMZ010000012.1"/>
</dbReference>
<name>A0A561UHI0_9ACTN</name>
<comment type="caution">
    <text evidence="3">The sequence shown here is derived from an EMBL/GenBank/DDBJ whole genome shotgun (WGS) entry which is preliminary data.</text>
</comment>
<feature type="region of interest" description="Disordered" evidence="1">
    <location>
        <begin position="739"/>
        <end position="799"/>
    </location>
</feature>
<evidence type="ECO:0000256" key="1">
    <source>
        <dbReference type="SAM" id="MobiDB-lite"/>
    </source>
</evidence>
<feature type="transmembrane region" description="Helical" evidence="2">
    <location>
        <begin position="714"/>
        <end position="735"/>
    </location>
</feature>
<evidence type="ECO:0000256" key="2">
    <source>
        <dbReference type="SAM" id="Phobius"/>
    </source>
</evidence>
<gene>
    <name evidence="3" type="ORF">FHX73_112645</name>
</gene>
<feature type="compositionally biased region" description="Basic and acidic residues" evidence="1">
    <location>
        <begin position="1"/>
        <end position="18"/>
    </location>
</feature>
<organism evidence="3 4">
    <name type="scientific">Kitasatospora viridis</name>
    <dbReference type="NCBI Taxonomy" id="281105"/>
    <lineage>
        <taxon>Bacteria</taxon>
        <taxon>Bacillati</taxon>
        <taxon>Actinomycetota</taxon>
        <taxon>Actinomycetes</taxon>
        <taxon>Kitasatosporales</taxon>
        <taxon>Streptomycetaceae</taxon>
        <taxon>Kitasatospora</taxon>
    </lineage>
</organism>
<dbReference type="OrthoDB" id="3797035at2"/>
<accession>A0A561UHI0</accession>
<keyword evidence="2" id="KW-0812">Transmembrane</keyword>
<keyword evidence="2" id="KW-0472">Membrane</keyword>
<protein>
    <submittedName>
        <fullName evidence="3">Uncharacterized protein</fullName>
    </submittedName>
</protein>